<dbReference type="GO" id="GO:0030018">
    <property type="term" value="C:Z disc"/>
    <property type="evidence" value="ECO:0007669"/>
    <property type="project" value="TreeGrafter"/>
</dbReference>
<dbReference type="PROSITE" id="PS50023">
    <property type="entry name" value="LIM_DOMAIN_2"/>
    <property type="match status" value="7"/>
</dbReference>
<dbReference type="PROSITE" id="PS00478">
    <property type="entry name" value="LIM_DOMAIN_1"/>
    <property type="match status" value="6"/>
</dbReference>
<dbReference type="GO" id="GO:0046872">
    <property type="term" value="F:metal ion binding"/>
    <property type="evidence" value="ECO:0007669"/>
    <property type="project" value="UniProtKB-KW"/>
</dbReference>
<evidence type="ECO:0000256" key="4">
    <source>
        <dbReference type="ARBA" id="ARBA00022737"/>
    </source>
</evidence>
<dbReference type="GO" id="GO:0045214">
    <property type="term" value="P:sarcomere organization"/>
    <property type="evidence" value="ECO:0007669"/>
    <property type="project" value="TreeGrafter"/>
</dbReference>
<dbReference type="Pfam" id="PF00412">
    <property type="entry name" value="LIM"/>
    <property type="match status" value="7"/>
</dbReference>
<gene>
    <name evidence="12" type="primary">LOC108679169</name>
</gene>
<keyword evidence="5 8" id="KW-0862">Zinc</keyword>
<feature type="domain" description="LIM zinc-binding" evidence="10">
    <location>
        <begin position="9"/>
        <end position="70"/>
    </location>
</feature>
<reference evidence="12" key="1">
    <citation type="submission" date="2025-08" db="UniProtKB">
        <authorList>
            <consortium name="RefSeq"/>
        </authorList>
    </citation>
    <scope>IDENTIFICATION</scope>
    <source>
        <tissue evidence="12">Whole organism</tissue>
    </source>
</reference>
<evidence type="ECO:0000259" key="10">
    <source>
        <dbReference type="PROSITE" id="PS50023"/>
    </source>
</evidence>
<dbReference type="InterPro" id="IPR001781">
    <property type="entry name" value="Znf_LIM"/>
</dbReference>
<dbReference type="AlphaFoldDB" id="A0A8B7PDA9"/>
<dbReference type="CDD" id="cd09326">
    <property type="entry name" value="LIM_CRP_like"/>
    <property type="match status" value="6"/>
</dbReference>
<dbReference type="PANTHER" id="PTHR24215">
    <property type="entry name" value="RHO-GTPASE-ACTIVATING PROTEIN LRG1"/>
    <property type="match status" value="1"/>
</dbReference>
<keyword evidence="11" id="KW-1185">Reference proteome</keyword>
<protein>
    <submittedName>
        <fullName evidence="12">Uncharacterized protein LOC108679169 isoform X3</fullName>
    </submittedName>
</protein>
<feature type="domain" description="LIM zinc-binding" evidence="10">
    <location>
        <begin position="111"/>
        <end position="172"/>
    </location>
</feature>
<dbReference type="OrthoDB" id="1679758at2759"/>
<feature type="domain" description="LIM zinc-binding" evidence="10">
    <location>
        <begin position="533"/>
        <end position="595"/>
    </location>
</feature>
<name>A0A8B7PDA9_HYAAZ</name>
<evidence type="ECO:0000256" key="6">
    <source>
        <dbReference type="ARBA" id="ARBA00023038"/>
    </source>
</evidence>
<dbReference type="RefSeq" id="XP_018023251.1">
    <property type="nucleotide sequence ID" value="XM_018167762.1"/>
</dbReference>
<proteinExistence type="predicted"/>
<dbReference type="GO" id="GO:0007517">
    <property type="term" value="P:muscle organ development"/>
    <property type="evidence" value="ECO:0007669"/>
    <property type="project" value="UniProtKB-KW"/>
</dbReference>
<keyword evidence="3 8" id="KW-0479">Metal-binding</keyword>
<dbReference type="GO" id="GO:0060537">
    <property type="term" value="P:muscle tissue development"/>
    <property type="evidence" value="ECO:0007669"/>
    <property type="project" value="TreeGrafter"/>
</dbReference>
<keyword evidence="6 8" id="KW-0440">LIM domain</keyword>
<evidence type="ECO:0000256" key="7">
    <source>
        <dbReference type="ARBA" id="ARBA00023242"/>
    </source>
</evidence>
<comment type="subcellular location">
    <subcellularLocation>
        <location evidence="1">Nucleus</location>
    </subcellularLocation>
</comment>
<feature type="region of interest" description="Disordered" evidence="9">
    <location>
        <begin position="918"/>
        <end position="956"/>
    </location>
</feature>
<evidence type="ECO:0000313" key="12">
    <source>
        <dbReference type="RefSeq" id="XP_018023251.1"/>
    </source>
</evidence>
<dbReference type="GO" id="GO:0042805">
    <property type="term" value="F:actinin binding"/>
    <property type="evidence" value="ECO:0007669"/>
    <property type="project" value="TreeGrafter"/>
</dbReference>
<dbReference type="GO" id="GO:0008307">
    <property type="term" value="F:structural constituent of muscle"/>
    <property type="evidence" value="ECO:0007669"/>
    <property type="project" value="TreeGrafter"/>
</dbReference>
<evidence type="ECO:0000256" key="9">
    <source>
        <dbReference type="SAM" id="MobiDB-lite"/>
    </source>
</evidence>
<dbReference type="PANTHER" id="PTHR24215:SF35">
    <property type="entry name" value="MUSCLE LIM PROTEIN MLP84B"/>
    <property type="match status" value="1"/>
</dbReference>
<dbReference type="Gene3D" id="2.10.110.10">
    <property type="entry name" value="Cysteine Rich Protein"/>
    <property type="match status" value="7"/>
</dbReference>
<evidence type="ECO:0000256" key="1">
    <source>
        <dbReference type="ARBA" id="ARBA00004123"/>
    </source>
</evidence>
<evidence type="ECO:0000256" key="3">
    <source>
        <dbReference type="ARBA" id="ARBA00022723"/>
    </source>
</evidence>
<feature type="domain" description="LIM zinc-binding" evidence="10">
    <location>
        <begin position="212"/>
        <end position="273"/>
    </location>
</feature>
<feature type="compositionally biased region" description="Low complexity" evidence="9">
    <location>
        <begin position="921"/>
        <end position="950"/>
    </location>
</feature>
<dbReference type="FunFam" id="2.10.110.10:FF:000001">
    <property type="entry name" value="Cysteine and glycine-rich protein 1"/>
    <property type="match status" value="7"/>
</dbReference>
<evidence type="ECO:0000256" key="2">
    <source>
        <dbReference type="ARBA" id="ARBA00022541"/>
    </source>
</evidence>
<accession>A0A8B7PDA9</accession>
<evidence type="ECO:0000256" key="8">
    <source>
        <dbReference type="PROSITE-ProRule" id="PRU00125"/>
    </source>
</evidence>
<keyword evidence="7" id="KW-0539">Nucleus</keyword>
<feature type="domain" description="LIM zinc-binding" evidence="10">
    <location>
        <begin position="318"/>
        <end position="379"/>
    </location>
</feature>
<dbReference type="SUPFAM" id="SSF57716">
    <property type="entry name" value="Glucocorticoid receptor-like (DNA-binding domain)"/>
    <property type="match status" value="14"/>
</dbReference>
<dbReference type="GO" id="GO:0005634">
    <property type="term" value="C:nucleus"/>
    <property type="evidence" value="ECO:0007669"/>
    <property type="project" value="UniProtKB-SubCell"/>
</dbReference>
<dbReference type="GeneID" id="108679169"/>
<sequence length="982" mass="105311">MPFKPAAQIKCPRCAKSVYAAEARKVGDDLSFHKECFKCSMCNKMLDSTNLNCHETVLYCKTCHGRKFGPKGYGFGGGAAGLSMDTGAHLDARTEGYGLSNYKPPKAPPGEGCPRCGGRVFAAEEMLAKGKAYHRTCFNCKSCRKPLDAMLHCDGPDKEVYCRGCYAQKFGPQGYGFGHGAGTLTSKGNEFTPMVRPHGNPDFVVKAKDGDQGCPRCGGVVYSAECMMAKDRGFHKKCFKCLVCTRPLDSMTHCDGADGEVYCKLCYAKKYGPKGYGFAAGGGGVLTAENIPGGEITTTKSAAAGAIDVTSIKAAQGEGCPRCGGKVFMAEEINARGRAFHKRCYNCCICHRPLDSVVGCDSPDGEVYCKLCYAKRYGPKGYGFAAGGGGVMVAENIAGNDALQVQQVSDFARLDVSKIRAKDGEGCPRCGGKVFMAEEMHARGRSFHKRCYNCCHCHRPLDSVSGCDSPDGEVYCRLCYSKKYGPKGYGFAAGGGGVLTAENIPGGDQGPSVNVNPTFAAIDTTCIKGVGEENCPRCGGKVFSAEERLSGGGIKWHKRCYSCRNCHRPLDSMVLCDGPDGDIYCKLCYAKRFGPKGYGFAVGQGGVLVPENVDYDDNEEVVVRSQYSQNAAGALDVTRIQAKDGQSRCPRCGGAVFQAEAIPVRGKQWHKPCYNCCECHRPLDSMTGNDAPDGEVYCRLCYAKRHGPKGYGYGHCPSLISLGTADGTPIPTDIRQFGFGPKIAQGWVPPGAFLTRGSQDRLDQNAQQQTTTEVSKQTLPDGSQVTRTVTQVKTTQPVQPVVAGVRIDASGKPVPIVSGVVSESETQKQATQQLVQQQQQQEEDEDVEIVYEEVEEGDLEGDEEVEYVEEIIEEEEQAAGQTISAGQTGGSSTTSTTTVRVVSQDGGQIPAEMLQKMAQAQSEFSQQVSSSSSVRIQSSSSTSFTQQSFSMKSGMISSELDLSEGVEGEMVSVQNTVESNQH</sequence>
<dbReference type="SMART" id="SM00132">
    <property type="entry name" value="LIM"/>
    <property type="match status" value="7"/>
</dbReference>
<feature type="domain" description="LIM zinc-binding" evidence="10">
    <location>
        <begin position="647"/>
        <end position="708"/>
    </location>
</feature>
<dbReference type="Proteomes" id="UP000694843">
    <property type="component" value="Unplaced"/>
</dbReference>
<feature type="domain" description="LIM zinc-binding" evidence="10">
    <location>
        <begin position="425"/>
        <end position="486"/>
    </location>
</feature>
<organism evidence="11 12">
    <name type="scientific">Hyalella azteca</name>
    <name type="common">Amphipod</name>
    <dbReference type="NCBI Taxonomy" id="294128"/>
    <lineage>
        <taxon>Eukaryota</taxon>
        <taxon>Metazoa</taxon>
        <taxon>Ecdysozoa</taxon>
        <taxon>Arthropoda</taxon>
        <taxon>Crustacea</taxon>
        <taxon>Multicrustacea</taxon>
        <taxon>Malacostraca</taxon>
        <taxon>Eumalacostraca</taxon>
        <taxon>Peracarida</taxon>
        <taxon>Amphipoda</taxon>
        <taxon>Senticaudata</taxon>
        <taxon>Talitrida</taxon>
        <taxon>Talitroidea</taxon>
        <taxon>Hyalellidae</taxon>
        <taxon>Hyalella</taxon>
    </lineage>
</organism>
<keyword evidence="4" id="KW-0677">Repeat</keyword>
<keyword evidence="2" id="KW-0517">Myogenesis</keyword>
<evidence type="ECO:0000313" key="11">
    <source>
        <dbReference type="Proteomes" id="UP000694843"/>
    </source>
</evidence>
<evidence type="ECO:0000256" key="5">
    <source>
        <dbReference type="ARBA" id="ARBA00022833"/>
    </source>
</evidence>